<evidence type="ECO:0000256" key="2">
    <source>
        <dbReference type="ARBA" id="ARBA00006669"/>
    </source>
</evidence>
<dbReference type="Proteomes" id="UP001589894">
    <property type="component" value="Unassembled WGS sequence"/>
</dbReference>
<keyword evidence="10" id="KW-1185">Reference proteome</keyword>
<organism evidence="9 10">
    <name type="scientific">Plantactinospora siamensis</name>
    <dbReference type="NCBI Taxonomy" id="555372"/>
    <lineage>
        <taxon>Bacteria</taxon>
        <taxon>Bacillati</taxon>
        <taxon>Actinomycetota</taxon>
        <taxon>Actinomycetes</taxon>
        <taxon>Micromonosporales</taxon>
        <taxon>Micromonosporaceae</taxon>
        <taxon>Plantactinospora</taxon>
    </lineage>
</organism>
<gene>
    <name evidence="9" type="primary">pnuC</name>
    <name evidence="9" type="ORF">ACFFHU_12730</name>
</gene>
<evidence type="ECO:0000256" key="8">
    <source>
        <dbReference type="SAM" id="Phobius"/>
    </source>
</evidence>
<keyword evidence="5 8" id="KW-0812">Transmembrane</keyword>
<keyword evidence="7 8" id="KW-0472">Membrane</keyword>
<keyword evidence="4" id="KW-1003">Cell membrane</keyword>
<feature type="transmembrane region" description="Helical" evidence="8">
    <location>
        <begin position="88"/>
        <end position="105"/>
    </location>
</feature>
<proteinExistence type="inferred from homology"/>
<protein>
    <submittedName>
        <fullName evidence="9">Nicotinamide riboside transporter PnuC</fullName>
    </submittedName>
</protein>
<evidence type="ECO:0000313" key="9">
    <source>
        <dbReference type="EMBL" id="MFC0564995.1"/>
    </source>
</evidence>
<evidence type="ECO:0000256" key="1">
    <source>
        <dbReference type="ARBA" id="ARBA00004651"/>
    </source>
</evidence>
<evidence type="ECO:0000256" key="4">
    <source>
        <dbReference type="ARBA" id="ARBA00022475"/>
    </source>
</evidence>
<dbReference type="PANTHER" id="PTHR36122:SF2">
    <property type="entry name" value="NICOTINAMIDE RIBOSIDE TRANSPORTER PNUC"/>
    <property type="match status" value="1"/>
</dbReference>
<dbReference type="RefSeq" id="WP_377338432.1">
    <property type="nucleotide sequence ID" value="NZ_JBHLUE010000009.1"/>
</dbReference>
<dbReference type="Pfam" id="PF04973">
    <property type="entry name" value="NMN_transporter"/>
    <property type="match status" value="1"/>
</dbReference>
<reference evidence="9 10" key="1">
    <citation type="submission" date="2024-09" db="EMBL/GenBank/DDBJ databases">
        <authorList>
            <person name="Sun Q."/>
            <person name="Mori K."/>
        </authorList>
    </citation>
    <scope>NUCLEOTIDE SEQUENCE [LARGE SCALE GENOMIC DNA]</scope>
    <source>
        <strain evidence="9 10">TBRC 2205</strain>
    </source>
</reference>
<evidence type="ECO:0000256" key="3">
    <source>
        <dbReference type="ARBA" id="ARBA00022448"/>
    </source>
</evidence>
<dbReference type="PANTHER" id="PTHR36122">
    <property type="entry name" value="NICOTINAMIDE RIBOSIDE TRANSPORTER PNUC"/>
    <property type="match status" value="1"/>
</dbReference>
<feature type="transmembrane region" description="Helical" evidence="8">
    <location>
        <begin position="50"/>
        <end position="68"/>
    </location>
</feature>
<keyword evidence="3" id="KW-0813">Transport</keyword>
<comment type="similarity">
    <text evidence="2">Belongs to the nicotinamide ribonucleoside (NR) uptake permease (TC 4.B.1) family.</text>
</comment>
<comment type="subcellular location">
    <subcellularLocation>
        <location evidence="1">Cell membrane</location>
        <topology evidence="1">Multi-pass membrane protein</topology>
    </subcellularLocation>
</comment>
<name>A0ABV6NW43_9ACTN</name>
<comment type="caution">
    <text evidence="9">The sequence shown here is derived from an EMBL/GenBank/DDBJ whole genome shotgun (WGS) entry which is preliminary data.</text>
</comment>
<evidence type="ECO:0000313" key="10">
    <source>
        <dbReference type="Proteomes" id="UP001589894"/>
    </source>
</evidence>
<dbReference type="NCBIfam" id="TIGR01528">
    <property type="entry name" value="NMN_trans_PnuC"/>
    <property type="match status" value="1"/>
</dbReference>
<evidence type="ECO:0000256" key="6">
    <source>
        <dbReference type="ARBA" id="ARBA00022989"/>
    </source>
</evidence>
<keyword evidence="6 8" id="KW-1133">Transmembrane helix</keyword>
<evidence type="ECO:0000256" key="7">
    <source>
        <dbReference type="ARBA" id="ARBA00023136"/>
    </source>
</evidence>
<sequence length="197" mass="21964">MSWIEIAGFATGGLSVWLYVRQNVWAWPVGIANCACWLTLFWTSRLYLDAGLQLIYLALGVAGWYWWLRGGDRRGRLPVTRAGRRETLVLTGIGLVGTLGLWWAMAAVSDAAPLPDAATTTVSLIAQYMLTRKLLGNWWCWVAVDVAYTIMYATQHLYLTAALQPLFIVMCLVGLRDWRAELRRPAESAATALAVAR</sequence>
<dbReference type="EMBL" id="JBHLUE010000009">
    <property type="protein sequence ID" value="MFC0564995.1"/>
    <property type="molecule type" value="Genomic_DNA"/>
</dbReference>
<evidence type="ECO:0000256" key="5">
    <source>
        <dbReference type="ARBA" id="ARBA00022692"/>
    </source>
</evidence>
<dbReference type="InterPro" id="IPR006419">
    <property type="entry name" value="NMN_transpt_PnuC"/>
</dbReference>
<feature type="transmembrane region" description="Helical" evidence="8">
    <location>
        <begin position="24"/>
        <end position="44"/>
    </location>
</feature>
<accession>A0ABV6NW43</accession>
<feature type="transmembrane region" description="Helical" evidence="8">
    <location>
        <begin position="157"/>
        <end position="175"/>
    </location>
</feature>